<dbReference type="EMBL" id="LXQA010959967">
    <property type="protein sequence ID" value="MCI78828.1"/>
    <property type="molecule type" value="Genomic_DNA"/>
</dbReference>
<feature type="region of interest" description="Disordered" evidence="1">
    <location>
        <begin position="1"/>
        <end position="28"/>
    </location>
</feature>
<reference evidence="2 3" key="1">
    <citation type="journal article" date="2018" name="Front. Plant Sci.">
        <title>Red Clover (Trifolium pratense) and Zigzag Clover (T. medium) - A Picture of Genomic Similarities and Differences.</title>
        <authorList>
            <person name="Dluhosova J."/>
            <person name="Istvanek J."/>
            <person name="Nedelnik J."/>
            <person name="Repkova J."/>
        </authorList>
    </citation>
    <scope>NUCLEOTIDE SEQUENCE [LARGE SCALE GENOMIC DNA]</scope>
    <source>
        <strain evidence="3">cv. 10/8</strain>
        <tissue evidence="2">Leaf</tissue>
    </source>
</reference>
<protein>
    <submittedName>
        <fullName evidence="2">Uncharacterized protein</fullName>
    </submittedName>
</protein>
<sequence>RPPACAAQQPETKSAKQGNTARRASLSCASRRLQKKTCLSNSTLRVAPALAARRTNARRSSSLTA</sequence>
<comment type="caution">
    <text evidence="2">The sequence shown here is derived from an EMBL/GenBank/DDBJ whole genome shotgun (WGS) entry which is preliminary data.</text>
</comment>
<dbReference type="AlphaFoldDB" id="A0A392US30"/>
<name>A0A392US30_9FABA</name>
<feature type="non-terminal residue" evidence="2">
    <location>
        <position position="1"/>
    </location>
</feature>
<evidence type="ECO:0000313" key="3">
    <source>
        <dbReference type="Proteomes" id="UP000265520"/>
    </source>
</evidence>
<gene>
    <name evidence="2" type="ORF">A2U01_0100099</name>
</gene>
<proteinExistence type="predicted"/>
<feature type="compositionally biased region" description="Polar residues" evidence="1">
    <location>
        <begin position="9"/>
        <end position="20"/>
    </location>
</feature>
<accession>A0A392US30</accession>
<dbReference type="Proteomes" id="UP000265520">
    <property type="component" value="Unassembled WGS sequence"/>
</dbReference>
<evidence type="ECO:0000256" key="1">
    <source>
        <dbReference type="SAM" id="MobiDB-lite"/>
    </source>
</evidence>
<organism evidence="2 3">
    <name type="scientific">Trifolium medium</name>
    <dbReference type="NCBI Taxonomy" id="97028"/>
    <lineage>
        <taxon>Eukaryota</taxon>
        <taxon>Viridiplantae</taxon>
        <taxon>Streptophyta</taxon>
        <taxon>Embryophyta</taxon>
        <taxon>Tracheophyta</taxon>
        <taxon>Spermatophyta</taxon>
        <taxon>Magnoliopsida</taxon>
        <taxon>eudicotyledons</taxon>
        <taxon>Gunneridae</taxon>
        <taxon>Pentapetalae</taxon>
        <taxon>rosids</taxon>
        <taxon>fabids</taxon>
        <taxon>Fabales</taxon>
        <taxon>Fabaceae</taxon>
        <taxon>Papilionoideae</taxon>
        <taxon>50 kb inversion clade</taxon>
        <taxon>NPAAA clade</taxon>
        <taxon>Hologalegina</taxon>
        <taxon>IRL clade</taxon>
        <taxon>Trifolieae</taxon>
        <taxon>Trifolium</taxon>
    </lineage>
</organism>
<evidence type="ECO:0000313" key="2">
    <source>
        <dbReference type="EMBL" id="MCI78828.1"/>
    </source>
</evidence>
<keyword evidence="3" id="KW-1185">Reference proteome</keyword>